<dbReference type="OrthoDB" id="1726621at2759"/>
<comment type="caution">
    <text evidence="2">The sequence shown here is derived from an EMBL/GenBank/DDBJ whole genome shotgun (WGS) entry which is preliminary data.</text>
</comment>
<name>A0A200QN95_MACCD</name>
<evidence type="ECO:0000313" key="3">
    <source>
        <dbReference type="Proteomes" id="UP000195402"/>
    </source>
</evidence>
<gene>
    <name evidence="2" type="ORF">BVC80_8763g4</name>
</gene>
<evidence type="ECO:0000259" key="1">
    <source>
        <dbReference type="Pfam" id="PF14363"/>
    </source>
</evidence>
<dbReference type="EMBL" id="MVGT01001456">
    <property type="protein sequence ID" value="OVA11940.1"/>
    <property type="molecule type" value="Genomic_DNA"/>
</dbReference>
<dbReference type="InterPro" id="IPR025753">
    <property type="entry name" value="AAA_N_dom"/>
</dbReference>
<evidence type="ECO:0000313" key="2">
    <source>
        <dbReference type="EMBL" id="OVA11940.1"/>
    </source>
</evidence>
<protein>
    <submittedName>
        <fullName evidence="2">AAA-type ATPase</fullName>
    </submittedName>
</protein>
<dbReference type="STRING" id="56857.A0A200QN95"/>
<proteinExistence type="predicted"/>
<dbReference type="InterPro" id="IPR050747">
    <property type="entry name" value="Mitochondrial_chaperone_BCS1"/>
</dbReference>
<dbReference type="AlphaFoldDB" id="A0A200QN95"/>
<feature type="domain" description="AAA-type ATPase N-terminal" evidence="1">
    <location>
        <begin position="19"/>
        <end position="104"/>
    </location>
</feature>
<organism evidence="2 3">
    <name type="scientific">Macleaya cordata</name>
    <name type="common">Five-seeded plume-poppy</name>
    <name type="synonym">Bocconia cordata</name>
    <dbReference type="NCBI Taxonomy" id="56857"/>
    <lineage>
        <taxon>Eukaryota</taxon>
        <taxon>Viridiplantae</taxon>
        <taxon>Streptophyta</taxon>
        <taxon>Embryophyta</taxon>
        <taxon>Tracheophyta</taxon>
        <taxon>Spermatophyta</taxon>
        <taxon>Magnoliopsida</taxon>
        <taxon>Ranunculales</taxon>
        <taxon>Papaveraceae</taxon>
        <taxon>Papaveroideae</taxon>
        <taxon>Macleaya</taxon>
    </lineage>
</organism>
<dbReference type="Pfam" id="PF14363">
    <property type="entry name" value="AAA_assoc"/>
    <property type="match status" value="1"/>
</dbReference>
<dbReference type="PANTHER" id="PTHR23070">
    <property type="entry name" value="BCS1 AAA-TYPE ATPASE"/>
    <property type="match status" value="1"/>
</dbReference>
<dbReference type="InParanoid" id="A0A200QN95"/>
<reference evidence="2 3" key="1">
    <citation type="journal article" date="2017" name="Mol. Plant">
        <title>The Genome of Medicinal Plant Macleaya cordata Provides New Insights into Benzylisoquinoline Alkaloids Metabolism.</title>
        <authorList>
            <person name="Liu X."/>
            <person name="Liu Y."/>
            <person name="Huang P."/>
            <person name="Ma Y."/>
            <person name="Qing Z."/>
            <person name="Tang Q."/>
            <person name="Cao H."/>
            <person name="Cheng P."/>
            <person name="Zheng Y."/>
            <person name="Yuan Z."/>
            <person name="Zhou Y."/>
            <person name="Liu J."/>
            <person name="Tang Z."/>
            <person name="Zhuo Y."/>
            <person name="Zhang Y."/>
            <person name="Yu L."/>
            <person name="Huang J."/>
            <person name="Yang P."/>
            <person name="Peng Q."/>
            <person name="Zhang J."/>
            <person name="Jiang W."/>
            <person name="Zhang Z."/>
            <person name="Lin K."/>
            <person name="Ro D.K."/>
            <person name="Chen X."/>
            <person name="Xiong X."/>
            <person name="Shang Y."/>
            <person name="Huang S."/>
            <person name="Zeng J."/>
        </authorList>
    </citation>
    <scope>NUCLEOTIDE SEQUENCE [LARGE SCALE GENOMIC DNA]</scope>
    <source>
        <strain evidence="3">cv. BLH2017</strain>
        <tissue evidence="2">Root</tissue>
    </source>
</reference>
<dbReference type="Proteomes" id="UP000195402">
    <property type="component" value="Unassembled WGS sequence"/>
</dbReference>
<sequence length="234" mass="27102">MASSMIERHILVSLLCCVSKFLNRILSFLNPNIQITFHEFTSEPLNPKNEAFVAIEAYLSSKLLTDARRLKGQIFKNGKNLILSLDEHEEVSDLFDGNHMSWILGKTQISAGKNPSFSAGPDEQRFFVLKFHKKHRELVSRFYLGNVVESGKVILAQNRRRKLYTNKCNIWNKAVWVPVNFDHPATFDNLAIDREETIRVDCQIIKCCWVVEFLPAVLCQDYLSRFYHIIKIEP</sequence>
<accession>A0A200QN95</accession>
<keyword evidence="3" id="KW-1185">Reference proteome</keyword>
<dbReference type="OMA" id="MIERHIL"/>